<name>A0A1I0ZXS5_9PSEU</name>
<evidence type="ECO:0000313" key="2">
    <source>
        <dbReference type="Proteomes" id="UP000243799"/>
    </source>
</evidence>
<dbReference type="AlphaFoldDB" id="A0A1I0ZXS5"/>
<reference evidence="2" key="1">
    <citation type="submission" date="2016-10" db="EMBL/GenBank/DDBJ databases">
        <authorList>
            <person name="Varghese N."/>
            <person name="Submissions S."/>
        </authorList>
    </citation>
    <scope>NUCLEOTIDE SEQUENCE [LARGE SCALE GENOMIC DNA]</scope>
    <source>
        <strain evidence="2">CGMCC 4.3568</strain>
    </source>
</reference>
<dbReference type="Proteomes" id="UP000243799">
    <property type="component" value="Unassembled WGS sequence"/>
</dbReference>
<dbReference type="EMBL" id="FOKG01000007">
    <property type="protein sequence ID" value="SFB29108.1"/>
    <property type="molecule type" value="Genomic_DNA"/>
</dbReference>
<protein>
    <submittedName>
        <fullName evidence="1">Uncharacterized protein</fullName>
    </submittedName>
</protein>
<organism evidence="1 2">
    <name type="scientific">Amycolatopsis marina</name>
    <dbReference type="NCBI Taxonomy" id="490629"/>
    <lineage>
        <taxon>Bacteria</taxon>
        <taxon>Bacillati</taxon>
        <taxon>Actinomycetota</taxon>
        <taxon>Actinomycetes</taxon>
        <taxon>Pseudonocardiales</taxon>
        <taxon>Pseudonocardiaceae</taxon>
        <taxon>Amycolatopsis</taxon>
    </lineage>
</organism>
<dbReference type="RefSeq" id="WP_091673686.1">
    <property type="nucleotide sequence ID" value="NZ_FOKG01000007.1"/>
</dbReference>
<evidence type="ECO:0000313" key="1">
    <source>
        <dbReference type="EMBL" id="SFB29108.1"/>
    </source>
</evidence>
<proteinExistence type="predicted"/>
<keyword evidence="2" id="KW-1185">Reference proteome</keyword>
<sequence length="173" mass="19907">MFDFGLRGYRPHWHDRADSVTARHGQRLSSLIGRRFTSGWLVWDHSNDTWFADCPVVFDFDGEQVEVNHRKFTEVSITWNSIDTTNDPVWPTSHDFRLTWRADVLPGEINLRSERLNAIDVLEWIGDRDDLANGTIALSLVMSGGRITVYNALDENGIKTGDLDSNWHRCPLH</sequence>
<gene>
    <name evidence="1" type="ORF">SAMN05216266_107290</name>
</gene>
<accession>A0A1I0ZXS5</accession>
<dbReference type="OrthoDB" id="3288608at2"/>